<dbReference type="PANTHER" id="PTHR43115:SF4">
    <property type="entry name" value="DEHYDROGENASE_REDUCTASE SDR FAMILY MEMBER 11"/>
    <property type="match status" value="1"/>
</dbReference>
<comment type="similarity">
    <text evidence="1 3">Belongs to the short-chain dehydrogenases/reductases (SDR) family.</text>
</comment>
<evidence type="ECO:0000256" key="2">
    <source>
        <dbReference type="ARBA" id="ARBA00023002"/>
    </source>
</evidence>
<evidence type="ECO:0000313" key="4">
    <source>
        <dbReference type="EMBL" id="CAD7413806.1"/>
    </source>
</evidence>
<proteinExistence type="inferred from homology"/>
<dbReference type="FunFam" id="3.40.50.720:FF:000047">
    <property type="entry name" value="NADP-dependent L-serine/L-allo-threonine dehydrogenase"/>
    <property type="match status" value="1"/>
</dbReference>
<name>A0A7R9H9J0_TIMPO</name>
<organism evidence="4">
    <name type="scientific">Timema poppense</name>
    <name type="common">Walking stick</name>
    <dbReference type="NCBI Taxonomy" id="170557"/>
    <lineage>
        <taxon>Eukaryota</taxon>
        <taxon>Metazoa</taxon>
        <taxon>Ecdysozoa</taxon>
        <taxon>Arthropoda</taxon>
        <taxon>Hexapoda</taxon>
        <taxon>Insecta</taxon>
        <taxon>Pterygota</taxon>
        <taxon>Neoptera</taxon>
        <taxon>Polyneoptera</taxon>
        <taxon>Phasmatodea</taxon>
        <taxon>Timematodea</taxon>
        <taxon>Timematoidea</taxon>
        <taxon>Timematidae</taxon>
        <taxon>Timema</taxon>
    </lineage>
</organism>
<evidence type="ECO:0000256" key="3">
    <source>
        <dbReference type="RuleBase" id="RU000363"/>
    </source>
</evidence>
<dbReference type="SUPFAM" id="SSF51735">
    <property type="entry name" value="NAD(P)-binding Rossmann-fold domains"/>
    <property type="match status" value="1"/>
</dbReference>
<protein>
    <recommendedName>
        <fullName evidence="5">Dehydrogenase/reductase SDR family member 11</fullName>
    </recommendedName>
</protein>
<dbReference type="InterPro" id="IPR036291">
    <property type="entry name" value="NAD(P)-bd_dom_sf"/>
</dbReference>
<dbReference type="GO" id="GO:0016616">
    <property type="term" value="F:oxidoreductase activity, acting on the CH-OH group of donors, NAD or NADP as acceptor"/>
    <property type="evidence" value="ECO:0007669"/>
    <property type="project" value="UniProtKB-ARBA"/>
</dbReference>
<dbReference type="Gene3D" id="3.40.50.720">
    <property type="entry name" value="NAD(P)-binding Rossmann-like Domain"/>
    <property type="match status" value="1"/>
</dbReference>
<dbReference type="PANTHER" id="PTHR43115">
    <property type="entry name" value="DEHYDROGENASE/REDUCTASE SDR FAMILY MEMBER 11"/>
    <property type="match status" value="1"/>
</dbReference>
<evidence type="ECO:0000256" key="1">
    <source>
        <dbReference type="ARBA" id="ARBA00006484"/>
    </source>
</evidence>
<accession>A0A7R9H9J0</accession>
<dbReference type="EMBL" id="OD007237">
    <property type="protein sequence ID" value="CAD7413806.1"/>
    <property type="molecule type" value="Genomic_DNA"/>
</dbReference>
<dbReference type="AlphaFoldDB" id="A0A7R9H9J0"/>
<gene>
    <name evidence="4" type="ORF">TPSB3V08_LOCUS9260</name>
</gene>
<evidence type="ECO:0008006" key="5">
    <source>
        <dbReference type="Google" id="ProtNLM"/>
    </source>
</evidence>
<dbReference type="Pfam" id="PF00106">
    <property type="entry name" value="adh_short"/>
    <property type="match status" value="1"/>
</dbReference>
<dbReference type="PRINTS" id="PR00080">
    <property type="entry name" value="SDRFAMILY"/>
</dbReference>
<reference evidence="4" key="1">
    <citation type="submission" date="2020-11" db="EMBL/GenBank/DDBJ databases">
        <authorList>
            <person name="Tran Van P."/>
        </authorList>
    </citation>
    <scope>NUCLEOTIDE SEQUENCE</scope>
</reference>
<keyword evidence="2" id="KW-0560">Oxidoreductase</keyword>
<dbReference type="PRINTS" id="PR00081">
    <property type="entry name" value="GDHRDH"/>
</dbReference>
<sequence length="277" mass="30249">MERWSGRVALVTGASIGIGAAIATELVKHGVIVVGLARRVEMIQELSRELHMYPGKLHAVKADLSKEEDILEAFTWVKDNLGGVDILVNNAGVISFNRLVDAPSCEWRQAYSIHVIAPSICVREAFRSMKDRGVDDGHIVNILSITTNHSPELQPIIMYFASKQSLRVLTEGLRRELVQLNSKIRVTGICPGLVDTLEDTASPEERDLIQGKPSLHSEDVAQALIFALSAPSHVQVGLAYRYSESASLFVPIFTYEACGEETASSVQVRGGETTALL</sequence>
<dbReference type="InterPro" id="IPR002347">
    <property type="entry name" value="SDR_fam"/>
</dbReference>